<evidence type="ECO:0000313" key="10">
    <source>
        <dbReference type="Proteomes" id="UP000005824"/>
    </source>
</evidence>
<comment type="cofactor">
    <cofactor evidence="1">
        <name>NAD(+)</name>
        <dbReference type="ChEBI" id="CHEBI:57540"/>
    </cofactor>
</comment>
<dbReference type="Proteomes" id="UP000005824">
    <property type="component" value="Unassembled WGS sequence"/>
</dbReference>
<dbReference type="SUPFAM" id="SSF56796">
    <property type="entry name" value="Dehydroquinate synthase-like"/>
    <property type="match status" value="1"/>
</dbReference>
<dbReference type="AlphaFoldDB" id="B4CY85"/>
<evidence type="ECO:0000259" key="8">
    <source>
        <dbReference type="Pfam" id="PF24621"/>
    </source>
</evidence>
<keyword evidence="4" id="KW-0057">Aromatic amino acid biosynthesis</keyword>
<feature type="domain" description="3-dehydroquinate synthase N-terminal" evidence="7">
    <location>
        <begin position="86"/>
        <end position="197"/>
    </location>
</feature>
<sequence length="391" mass="43668">MTSTHTVLQRIDVSWDFPVVFTHALFDPANPVLVAAMDRRSEHRRHRAMVFVDSQVAENLPALTRQITTYFTAHPAKLELVAAPCLVPGGEAIKNDFHLVDQFMRQMLDAHLDRQAFVIIVGGGAVMDAVGLAAALVHRGLRQIRVPTTVLGQNDAGVGVKNGVNFLGGKNAIGTFAPPFAVLNDFDFLLTLPDRDWLCGVAEAFKVSIIRDRQFFSELVAEAEKYPARNFEAMQRLVIRCAEIHLEHIRTNGDPFEYGRARPLDFGHWSAHKLELMSGFAISHGQAVATGVLLDSIYAEKKGWLTAEELGQIRDGFRRSGFRLWFEELDRREADGLRTIFGGLRDFQEHLGGELTVTFPRGLGARHEVHEIDLALMELALQELSVLARDR</sequence>
<reference evidence="9 10" key="1">
    <citation type="journal article" date="2011" name="J. Bacteriol.">
        <title>Genome sequence of Chthoniobacter flavus Ellin428, an aerobic heterotrophic soil bacterium.</title>
        <authorList>
            <person name="Kant R."/>
            <person name="van Passel M.W."/>
            <person name="Palva A."/>
            <person name="Lucas S."/>
            <person name="Lapidus A."/>
            <person name="Glavina Del Rio T."/>
            <person name="Dalin E."/>
            <person name="Tice H."/>
            <person name="Bruce D."/>
            <person name="Goodwin L."/>
            <person name="Pitluck S."/>
            <person name="Larimer F.W."/>
            <person name="Land M.L."/>
            <person name="Hauser L."/>
            <person name="Sangwan P."/>
            <person name="de Vos W.M."/>
            <person name="Janssen P.H."/>
            <person name="Smidt H."/>
        </authorList>
    </citation>
    <scope>NUCLEOTIDE SEQUENCE [LARGE SCALE GENOMIC DNA]</scope>
    <source>
        <strain evidence="9 10">Ellin428</strain>
    </source>
</reference>
<dbReference type="eggNOG" id="COG0337">
    <property type="taxonomic scope" value="Bacteria"/>
</dbReference>
<evidence type="ECO:0000313" key="9">
    <source>
        <dbReference type="EMBL" id="EDY21233.1"/>
    </source>
</evidence>
<dbReference type="Pfam" id="PF01761">
    <property type="entry name" value="DHQ_synthase"/>
    <property type="match status" value="1"/>
</dbReference>
<dbReference type="EC" id="4.2.3.4" evidence="9"/>
<keyword evidence="3" id="KW-0520">NAD</keyword>
<dbReference type="Gene3D" id="1.20.1090.10">
    <property type="entry name" value="Dehydroquinate synthase-like - alpha domain"/>
    <property type="match status" value="1"/>
</dbReference>
<organism evidence="9 10">
    <name type="scientific">Chthoniobacter flavus Ellin428</name>
    <dbReference type="NCBI Taxonomy" id="497964"/>
    <lineage>
        <taxon>Bacteria</taxon>
        <taxon>Pseudomonadati</taxon>
        <taxon>Verrucomicrobiota</taxon>
        <taxon>Spartobacteria</taxon>
        <taxon>Chthoniobacterales</taxon>
        <taxon>Chthoniobacteraceae</taxon>
        <taxon>Chthoniobacter</taxon>
    </lineage>
</organism>
<keyword evidence="2" id="KW-0028">Amino-acid biosynthesis</keyword>
<dbReference type="RefSeq" id="WP_006978852.1">
    <property type="nucleotide sequence ID" value="NZ_ABVL01000003.1"/>
</dbReference>
<comment type="caution">
    <text evidence="9">The sequence shown here is derived from an EMBL/GenBank/DDBJ whole genome shotgun (WGS) entry which is preliminary data.</text>
</comment>
<dbReference type="PANTHER" id="PTHR43622">
    <property type="entry name" value="3-DEHYDROQUINATE SYNTHASE"/>
    <property type="match status" value="1"/>
</dbReference>
<evidence type="ECO:0000256" key="3">
    <source>
        <dbReference type="ARBA" id="ARBA00023027"/>
    </source>
</evidence>
<keyword evidence="6" id="KW-0812">Transmembrane</keyword>
<dbReference type="GO" id="GO:0009073">
    <property type="term" value="P:aromatic amino acid family biosynthetic process"/>
    <property type="evidence" value="ECO:0007669"/>
    <property type="project" value="UniProtKB-KW"/>
</dbReference>
<evidence type="ECO:0000256" key="2">
    <source>
        <dbReference type="ARBA" id="ARBA00022605"/>
    </source>
</evidence>
<feature type="transmembrane region" description="Helical" evidence="6">
    <location>
        <begin position="116"/>
        <end position="137"/>
    </location>
</feature>
<evidence type="ECO:0000259" key="7">
    <source>
        <dbReference type="Pfam" id="PF01761"/>
    </source>
</evidence>
<dbReference type="InterPro" id="IPR030960">
    <property type="entry name" value="DHQS/DOIS_N"/>
</dbReference>
<dbReference type="Pfam" id="PF24621">
    <property type="entry name" value="DHQS_C"/>
    <property type="match status" value="1"/>
</dbReference>
<dbReference type="InParanoid" id="B4CY85"/>
<keyword evidence="6" id="KW-1133">Transmembrane helix</keyword>
<accession>B4CY85</accession>
<protein>
    <submittedName>
        <fullName evidence="9">3-dehydroquinate synthase</fullName>
        <ecNumber evidence="9">4.2.3.4</ecNumber>
    </submittedName>
</protein>
<evidence type="ECO:0000256" key="5">
    <source>
        <dbReference type="ARBA" id="ARBA00023239"/>
    </source>
</evidence>
<proteinExistence type="predicted"/>
<gene>
    <name evidence="9" type="ORF">CfE428DRAFT_1526</name>
</gene>
<feature type="domain" description="3-dehydroquinate synthase C-terminal" evidence="8">
    <location>
        <begin position="200"/>
        <end position="331"/>
    </location>
</feature>
<keyword evidence="5 9" id="KW-0456">Lyase</keyword>
<dbReference type="GO" id="GO:0003856">
    <property type="term" value="F:3-dehydroquinate synthase activity"/>
    <property type="evidence" value="ECO:0007669"/>
    <property type="project" value="UniProtKB-EC"/>
</dbReference>
<name>B4CY85_9BACT</name>
<dbReference type="Gene3D" id="3.40.50.1970">
    <property type="match status" value="1"/>
</dbReference>
<dbReference type="PANTHER" id="PTHR43622:SF7">
    <property type="entry name" value="3-DEHYDROQUINATE SYNTHASE, CHLOROPLASTIC"/>
    <property type="match status" value="1"/>
</dbReference>
<dbReference type="STRING" id="497964.CfE428DRAFT_1526"/>
<dbReference type="InterPro" id="IPR050071">
    <property type="entry name" value="Dehydroquinate_synthase"/>
</dbReference>
<dbReference type="NCBIfam" id="NF004852">
    <property type="entry name" value="PRK06203.1"/>
    <property type="match status" value="1"/>
</dbReference>
<evidence type="ECO:0000256" key="4">
    <source>
        <dbReference type="ARBA" id="ARBA00023141"/>
    </source>
</evidence>
<dbReference type="CDD" id="cd08198">
    <property type="entry name" value="DHQS-like"/>
    <property type="match status" value="1"/>
</dbReference>
<keyword evidence="10" id="KW-1185">Reference proteome</keyword>
<dbReference type="InterPro" id="IPR056179">
    <property type="entry name" value="DHQS_C"/>
</dbReference>
<evidence type="ECO:0000256" key="6">
    <source>
        <dbReference type="SAM" id="Phobius"/>
    </source>
</evidence>
<evidence type="ECO:0000256" key="1">
    <source>
        <dbReference type="ARBA" id="ARBA00001911"/>
    </source>
</evidence>
<keyword evidence="6" id="KW-0472">Membrane</keyword>
<dbReference type="EMBL" id="ABVL01000003">
    <property type="protein sequence ID" value="EDY21233.1"/>
    <property type="molecule type" value="Genomic_DNA"/>
</dbReference>
<dbReference type="GO" id="GO:0008652">
    <property type="term" value="P:amino acid biosynthetic process"/>
    <property type="evidence" value="ECO:0007669"/>
    <property type="project" value="UniProtKB-KW"/>
</dbReference>